<evidence type="ECO:0000256" key="3">
    <source>
        <dbReference type="ARBA" id="ARBA00022821"/>
    </source>
</evidence>
<protein>
    <recommendedName>
        <fullName evidence="6">AAA+ ATPase domain-containing protein</fullName>
    </recommendedName>
</protein>
<dbReference type="PRINTS" id="PR00364">
    <property type="entry name" value="DISEASERSIST"/>
</dbReference>
<dbReference type="Gene3D" id="3.80.10.10">
    <property type="entry name" value="Ribonuclease Inhibitor"/>
    <property type="match status" value="7"/>
</dbReference>
<gene>
    <name evidence="7" type="ORF">EZV62_016978</name>
</gene>
<keyword evidence="8" id="KW-1185">Reference proteome</keyword>
<evidence type="ECO:0000259" key="6">
    <source>
        <dbReference type="SMART" id="SM00382"/>
    </source>
</evidence>
<evidence type="ECO:0000313" key="8">
    <source>
        <dbReference type="Proteomes" id="UP000323000"/>
    </source>
</evidence>
<dbReference type="SUPFAM" id="SSF52540">
    <property type="entry name" value="P-loop containing nucleoside triphosphate hydrolases"/>
    <property type="match status" value="1"/>
</dbReference>
<evidence type="ECO:0000256" key="2">
    <source>
        <dbReference type="ARBA" id="ARBA00022741"/>
    </source>
</evidence>
<evidence type="ECO:0000256" key="1">
    <source>
        <dbReference type="ARBA" id="ARBA00008894"/>
    </source>
</evidence>
<dbReference type="InterPro" id="IPR027417">
    <property type="entry name" value="P-loop_NTPase"/>
</dbReference>
<evidence type="ECO:0000313" key="7">
    <source>
        <dbReference type="EMBL" id="TXG59149.1"/>
    </source>
</evidence>
<evidence type="ECO:0000256" key="5">
    <source>
        <dbReference type="SAM" id="Coils"/>
    </source>
</evidence>
<dbReference type="SUPFAM" id="SSF52047">
    <property type="entry name" value="RNI-like"/>
    <property type="match status" value="4"/>
</dbReference>
<name>A0A5C7HQQ5_9ROSI</name>
<dbReference type="PANTHER" id="PTHR33463:SF203">
    <property type="entry name" value="AAA+ ATPASE DOMAIN-CONTAINING PROTEIN"/>
    <property type="match status" value="1"/>
</dbReference>
<keyword evidence="3" id="KW-0611">Plant defense</keyword>
<dbReference type="EMBL" id="VAHF01000007">
    <property type="protein sequence ID" value="TXG59149.1"/>
    <property type="molecule type" value="Genomic_DNA"/>
</dbReference>
<dbReference type="InterPro" id="IPR050905">
    <property type="entry name" value="Plant_NBS-LRR"/>
</dbReference>
<dbReference type="Proteomes" id="UP000323000">
    <property type="component" value="Chromosome 7"/>
</dbReference>
<dbReference type="SUPFAM" id="SSF52058">
    <property type="entry name" value="L domain-like"/>
    <property type="match status" value="2"/>
</dbReference>
<dbReference type="Pfam" id="PF23247">
    <property type="entry name" value="LRR_RPS2"/>
    <property type="match status" value="8"/>
</dbReference>
<comment type="caution">
    <text evidence="7">The sequence shown here is derived from an EMBL/GenBank/DDBJ whole genome shotgun (WGS) entry which is preliminary data.</text>
</comment>
<dbReference type="Pfam" id="PF00931">
    <property type="entry name" value="NB-ARC"/>
    <property type="match status" value="1"/>
</dbReference>
<dbReference type="PANTHER" id="PTHR33463">
    <property type="entry name" value="NB-ARC DOMAIN-CONTAINING PROTEIN-RELATED"/>
    <property type="match status" value="1"/>
</dbReference>
<dbReference type="InterPro" id="IPR032675">
    <property type="entry name" value="LRR_dom_sf"/>
</dbReference>
<dbReference type="GO" id="GO:0005524">
    <property type="term" value="F:ATP binding"/>
    <property type="evidence" value="ECO:0007669"/>
    <property type="project" value="UniProtKB-KW"/>
</dbReference>
<reference evidence="8" key="1">
    <citation type="journal article" date="2019" name="Gigascience">
        <title>De novo genome assembly of the endangered Acer yangbiense, a plant species with extremely small populations endemic to Yunnan Province, China.</title>
        <authorList>
            <person name="Yang J."/>
            <person name="Wariss H.M."/>
            <person name="Tao L."/>
            <person name="Zhang R."/>
            <person name="Yun Q."/>
            <person name="Hollingsworth P."/>
            <person name="Dao Z."/>
            <person name="Luo G."/>
            <person name="Guo H."/>
            <person name="Ma Y."/>
            <person name="Sun W."/>
        </authorList>
    </citation>
    <scope>NUCLEOTIDE SEQUENCE [LARGE SCALE GENOMIC DNA]</scope>
    <source>
        <strain evidence="8">cv. Malutang</strain>
    </source>
</reference>
<dbReference type="SMART" id="SM00382">
    <property type="entry name" value="AAA"/>
    <property type="match status" value="1"/>
</dbReference>
<keyword evidence="2" id="KW-0547">Nucleotide-binding</keyword>
<dbReference type="OrthoDB" id="1747797at2759"/>
<dbReference type="InterPro" id="IPR003593">
    <property type="entry name" value="AAA+_ATPase"/>
</dbReference>
<dbReference type="Gene3D" id="3.40.50.300">
    <property type="entry name" value="P-loop containing nucleotide triphosphate hydrolases"/>
    <property type="match status" value="1"/>
</dbReference>
<dbReference type="InterPro" id="IPR057135">
    <property type="entry name" value="At4g27190-like_LRR"/>
</dbReference>
<sequence>MAEICISIASKVAEYLVDPILQPICYAFKYQRYMEELKRQVKKLTNERESVQHSVDEAKGQGDEIEKHVQEWLESVDEFAEKVAKPIIDDQVKVKKLCSIGFCPSLMTRYSLSKKAVKTAKDGVNLLGEGKFQKVSYRLPPRRTNSIYIKGYEDFASRMSLSKSIMEALADADANLIGVYGMGGVGKTTLVKKVAQQAKENKLFDVVVTAEVTETPEIRTIQGQIADELGLIFQEESVPGRAARLRERMKKENRILVILDNVWAKLDLESIGIPMVGDEKGSIRQKVDQEEGENANKWQCKIVFTSRNLDVLRNDMDTQKNFKVEILSDTEGESLFWKTVGYSEEKSDLNPTAVEIVGKCGGLPVAIKTIANALKNKSLPVWKNALDQLKKANPKDIKGMNADVYSTIELSFNLLENEEAKSLFLFCSLCNGGYGVHITDLLKYSMGLSLFQDFYTLEEGRNKLHTLIDYLKSSCLLMDDDSDLVKMHDIIHAVSVSISSTTKLWFNLQDAAGLKEALGKKLPEDSAAVSLLYRDIYELPEKMVFPKLEQFLLYMEDASLQIPDAVFEGMKGLKVLDMSGIHLLSPPSSLICLINLRTLCLDRCRFEDVAFIGELKELEILSLMDSDIEQLPREIGQLARLRLLDLSHCSKLKVIKPNVISSLTRLEELYMGDSFDQWDMDGQRNASLAELKQLSYLKALDIHVSNARIIPQGLSFEKLERYRIFVGEVWDWSGKYETSRTLKLKLSSSIYLSNEIKSLLNRTQHVYLDKLKGVKNVVYELSGEGFPQLKHLYVQNGSDIQYIANSFGCGLCNVFPRLESLFLDNLINLEKICHGPLATKFFSKLRIVKVRNCDRLKHLFSFSMVNNLSQLQEIEVINCEKLEEIISKESMELVHQNESIRRIEFTQLHTLTLECLPQITSFSFNASTPDIGSQEIVAEDEADGFMSLFSQNVVLPSLKNLKLSSINIRCTWLDQLPVISSCCQALTNLTLEQCNYLKFLFSYSMVRSLVQLQKLEIRNCNSIEGIINTEELRGKEKVIMMVFPKLLNLQLQGLPKLSRFGSGNSVEFRSLTQISIEDCPNLKTFFSSSKYADIKQSTKIEEMNSHEDIYPLFDEKVVLPTLASINLSSIRIQTIWHNQLQPMSPCFQNLKEIIMDGCDTVKHGFPSSMVESLVQLEVLKISNCKLMEVVTIAEGGRVNNTLFTKLHRLHLNYLPELTTFCNFAGKLIELTSLAELLLVNCPKMHAFVSNSPHADMPAANEEQINSEKNLHSHIQPFFDEKVELPTLAILYLYSSIASQTIWHNQLQAHSASFHNLAMLVVNACNNLKYLFPFSVAESLNNLEVLEIYYCKLMEGVITTQGERKSSTLFPKLRRLNLDELPELIRFYNFNGNSIELPSLSELIIYDCPKMQTFASNSLPGIEEPEKVNTDTEENSFLPSFFDEKVSLSCLKKLKLRGLPEVLCLLKENSQPSKVFEILEYLEVSSCGNLKNLVPSSLSLQTLETLEVRNCDGLISLVTFSTAKSLEQLKRMEIIDCKLIEEIIIDTGDEIKDGIVFNQLKYLDLQYLPSLTSFCKGNFTIEFPYLQRVLVIECLKMMNFSQGVLSTPKLQSLQMGRFVSKENEGCWEGDLNTTVQKLFRDMVEFRDIENFTVSNFPHLKEIWHKKLLAGYFGNLKSLVVDDKYCSLRYIFTPSLALGLAQLQDLEIKNCVILEVITVIGEETISNTMFPNLNCLKLINLPNLTCFCNFTGNSIELPSLIQLSIENCPNMETFISNFPGVDMSTSKDNCHTDIQPLFDEKVGLPYLMFLRLDKMDKLRKIWHHRLNLDSFCKLYSFGVRNCHNVLNVIPSNMLGRLQKLDELRLINCSLLCEIFELQASSCGKTQAITATQLEKLVLYDLPKLKHIWDVDSQGLLTCQNLISIEVTGCGSLKSIFPASVGRNLLLLEKIWIDDCCMVEEIFANEEQVDEAVPRFPQLTILRLAELPQLRSFYPRVHISEWPMLKKLQVWNCDKVEVSASHFLRFQVTHEMPLDQPLLLFDKVPLTNLESLGLDWKWFEKEALHEKLPEYSCKLNFLTIKGFQKGADICVFCFLHRLPNLDKLQVSGGFFKGLFLCEGFGCEEKHVETPSKLSHLRLVELNDSLHLWEENSLSSKGFQNLAILEVVCCSNIKSLVSSSVSFQNLTRLEVLKCNELLNLVAVPIAKCLMQLTELSISKCKMVEEIIIHEGDEVKDRIIFKKLRNLELKCLPSLTSFYPGSYTTVFPSLQQVVVTECPNMKIFSRGVLSTPKLHKLQTTKAEGKRFWKGNLNTIRLDRLQTTEEEGKGFWKGNLNTTIEHLFIESSKGN</sequence>
<dbReference type="GO" id="GO:0006952">
    <property type="term" value="P:defense response"/>
    <property type="evidence" value="ECO:0007669"/>
    <property type="project" value="UniProtKB-KW"/>
</dbReference>
<proteinExistence type="inferred from homology"/>
<keyword evidence="4" id="KW-0067">ATP-binding</keyword>
<dbReference type="InterPro" id="IPR042197">
    <property type="entry name" value="Apaf_helical"/>
</dbReference>
<comment type="similarity">
    <text evidence="1">Belongs to the disease resistance NB-LRR family.</text>
</comment>
<feature type="coiled-coil region" evidence="5">
    <location>
        <begin position="27"/>
        <end position="61"/>
    </location>
</feature>
<feature type="domain" description="AAA+ ATPase" evidence="6">
    <location>
        <begin position="173"/>
        <end position="327"/>
    </location>
</feature>
<evidence type="ECO:0000256" key="4">
    <source>
        <dbReference type="ARBA" id="ARBA00022840"/>
    </source>
</evidence>
<organism evidence="7 8">
    <name type="scientific">Acer yangbiense</name>
    <dbReference type="NCBI Taxonomy" id="1000413"/>
    <lineage>
        <taxon>Eukaryota</taxon>
        <taxon>Viridiplantae</taxon>
        <taxon>Streptophyta</taxon>
        <taxon>Embryophyta</taxon>
        <taxon>Tracheophyta</taxon>
        <taxon>Spermatophyta</taxon>
        <taxon>Magnoliopsida</taxon>
        <taxon>eudicotyledons</taxon>
        <taxon>Gunneridae</taxon>
        <taxon>Pentapetalae</taxon>
        <taxon>rosids</taxon>
        <taxon>malvids</taxon>
        <taxon>Sapindales</taxon>
        <taxon>Sapindaceae</taxon>
        <taxon>Hippocastanoideae</taxon>
        <taxon>Acereae</taxon>
        <taxon>Acer</taxon>
    </lineage>
</organism>
<accession>A0A5C7HQQ5</accession>
<keyword evidence="5" id="KW-0175">Coiled coil</keyword>
<dbReference type="InterPro" id="IPR002182">
    <property type="entry name" value="NB-ARC"/>
</dbReference>
<dbReference type="Gene3D" id="1.10.8.430">
    <property type="entry name" value="Helical domain of apoptotic protease-activating factors"/>
    <property type="match status" value="1"/>
</dbReference>
<dbReference type="GO" id="GO:0043531">
    <property type="term" value="F:ADP binding"/>
    <property type="evidence" value="ECO:0007669"/>
    <property type="project" value="InterPro"/>
</dbReference>